<evidence type="ECO:0000313" key="2">
    <source>
        <dbReference type="Proteomes" id="UP000256294"/>
    </source>
</evidence>
<sequence length="115" mass="12896">MSLHVLFRHNNDIPELILHGSALNEAGFIADSLFHIYQYSDGIIISLLAPQTDLTSLINEIENKPEQGIDNIRENGEFYIAGDWLTDSQLIEQPINIEITSGKIILKPRLAELLA</sequence>
<name>A0A3D9U9S3_9GAMM</name>
<dbReference type="EMBL" id="QTUB01000001">
    <property type="protein sequence ID" value="REF26228.1"/>
    <property type="molecule type" value="Genomic_DNA"/>
</dbReference>
<dbReference type="Proteomes" id="UP000256294">
    <property type="component" value="Unassembled WGS sequence"/>
</dbReference>
<proteinExistence type="predicted"/>
<evidence type="ECO:0000313" key="1">
    <source>
        <dbReference type="EMBL" id="REF26228.1"/>
    </source>
</evidence>
<comment type="caution">
    <text evidence="1">The sequence shown here is derived from an EMBL/GenBank/DDBJ whole genome shotgun (WGS) entry which is preliminary data.</text>
</comment>
<dbReference type="RefSeq" id="WP_038268055.1">
    <property type="nucleotide sequence ID" value="NZ_QTUB01000001.1"/>
</dbReference>
<protein>
    <submittedName>
        <fullName evidence="1">Type I toxin-antitoxin system toxin SymE</fullName>
    </submittedName>
</protein>
<dbReference type="AlphaFoldDB" id="A0A3D9U9S3"/>
<reference evidence="1 2" key="1">
    <citation type="submission" date="2018-08" db="EMBL/GenBank/DDBJ databases">
        <title>Genomic Encyclopedia of Archaeal and Bacterial Type Strains, Phase II (KMG-II): from individual species to whole genera.</title>
        <authorList>
            <person name="Goeker M."/>
        </authorList>
    </citation>
    <scope>NUCLEOTIDE SEQUENCE [LARGE SCALE GENOMIC DNA]</scope>
    <source>
        <strain evidence="1 2">DSM 17905</strain>
    </source>
</reference>
<organism evidence="1 2">
    <name type="scientific">Xenorhabdus cabanillasii</name>
    <dbReference type="NCBI Taxonomy" id="351673"/>
    <lineage>
        <taxon>Bacteria</taxon>
        <taxon>Pseudomonadati</taxon>
        <taxon>Pseudomonadota</taxon>
        <taxon>Gammaproteobacteria</taxon>
        <taxon>Enterobacterales</taxon>
        <taxon>Morganellaceae</taxon>
        <taxon>Xenorhabdus</taxon>
    </lineage>
</organism>
<accession>A0A3D9U9S3</accession>
<gene>
    <name evidence="1" type="ORF">BDD26_0838</name>
</gene>
<keyword evidence="2" id="KW-1185">Reference proteome</keyword>